<dbReference type="Gene3D" id="3.30.70.1350">
    <property type="entry name" value="Cation efflux protein, cytoplasmic domain"/>
    <property type="match status" value="1"/>
</dbReference>
<sequence>TPPPVFFNQSINNQLTSLQACTYSLETANQTVVHNSIESGDMQLIGEAYYHRLFFFVLDRVAPAEKTHEKNGENGLAEWGDIQTTTTKAYHPEQDALWEGVVERSELGAAPPTRRLQTRPTLSSARQVELDLVMHPQTPLWLSHDISQDLQDRIEDLPMVERAFIHVDHETDHRPEHRKNV</sequence>
<dbReference type="GO" id="GO:0016020">
    <property type="term" value="C:membrane"/>
    <property type="evidence" value="ECO:0007669"/>
    <property type="project" value="TreeGrafter"/>
</dbReference>
<dbReference type="SUPFAM" id="SSF160240">
    <property type="entry name" value="Cation efflux protein cytoplasmic domain-like"/>
    <property type="match status" value="1"/>
</dbReference>
<accession>A0A9N8M5I7</accession>
<reference evidence="2 3" key="1">
    <citation type="submission" date="2020-10" db="EMBL/GenBank/DDBJ databases">
        <authorList>
            <person name="Sedaghatjoo S."/>
        </authorList>
    </citation>
    <scope>NUCLEOTIDE SEQUENCE [LARGE SCALE GENOMIC DNA]</scope>
    <source>
        <strain evidence="2 3">LLFL</strain>
    </source>
</reference>
<gene>
    <name evidence="2" type="ORF">JKILLFL_G4120</name>
</gene>
<protein>
    <recommendedName>
        <fullName evidence="4">Cation efflux protein cytoplasmic domain-containing protein</fullName>
    </recommendedName>
</protein>
<keyword evidence="3" id="KW-1185">Reference proteome</keyword>
<evidence type="ECO:0000256" key="1">
    <source>
        <dbReference type="ARBA" id="ARBA00022448"/>
    </source>
</evidence>
<keyword evidence="1" id="KW-0813">Transport</keyword>
<dbReference type="AlphaFoldDB" id="A0A9N8M5I7"/>
<dbReference type="PANTHER" id="PTHR43840">
    <property type="entry name" value="MITOCHONDRIAL METAL TRANSPORTER 1-RELATED"/>
    <property type="match status" value="1"/>
</dbReference>
<dbReference type="GO" id="GO:0008324">
    <property type="term" value="F:monoatomic cation transmembrane transporter activity"/>
    <property type="evidence" value="ECO:0007669"/>
    <property type="project" value="TreeGrafter"/>
</dbReference>
<comment type="caution">
    <text evidence="2">The sequence shown here is derived from an EMBL/GenBank/DDBJ whole genome shotgun (WGS) entry which is preliminary data.</text>
</comment>
<organism evidence="2 3">
    <name type="scientific">Tilletia laevis</name>
    <dbReference type="NCBI Taxonomy" id="157183"/>
    <lineage>
        <taxon>Eukaryota</taxon>
        <taxon>Fungi</taxon>
        <taxon>Dikarya</taxon>
        <taxon>Basidiomycota</taxon>
        <taxon>Ustilaginomycotina</taxon>
        <taxon>Exobasidiomycetes</taxon>
        <taxon>Tilletiales</taxon>
        <taxon>Tilletiaceae</taxon>
        <taxon>Tilletia</taxon>
    </lineage>
</organism>
<name>A0A9N8M5I7_9BASI</name>
<dbReference type="EMBL" id="CAJHJF010006953">
    <property type="protein sequence ID" value="CAD6960098.1"/>
    <property type="molecule type" value="Genomic_DNA"/>
</dbReference>
<dbReference type="PANTHER" id="PTHR43840:SF12">
    <property type="entry name" value="CATION DIFFUSION FACILITATOR 1 (AFU_ORTHOLOGUE AFUA_1G14440)"/>
    <property type="match status" value="1"/>
</dbReference>
<feature type="non-terminal residue" evidence="2">
    <location>
        <position position="1"/>
    </location>
</feature>
<proteinExistence type="predicted"/>
<evidence type="ECO:0000313" key="2">
    <source>
        <dbReference type="EMBL" id="CAD6960098.1"/>
    </source>
</evidence>
<evidence type="ECO:0008006" key="4">
    <source>
        <dbReference type="Google" id="ProtNLM"/>
    </source>
</evidence>
<evidence type="ECO:0000313" key="3">
    <source>
        <dbReference type="Proteomes" id="UP000836404"/>
    </source>
</evidence>
<dbReference type="Proteomes" id="UP000836404">
    <property type="component" value="Unassembled WGS sequence"/>
</dbReference>
<dbReference type="InterPro" id="IPR050291">
    <property type="entry name" value="CDF_Transporter"/>
</dbReference>
<dbReference type="InterPro" id="IPR036837">
    <property type="entry name" value="Cation_efflux_CTD_sf"/>
</dbReference>